<evidence type="ECO:0000313" key="2">
    <source>
        <dbReference type="EMBL" id="KAF2187603.1"/>
    </source>
</evidence>
<dbReference type="InterPro" id="IPR011990">
    <property type="entry name" value="TPR-like_helical_dom_sf"/>
</dbReference>
<evidence type="ECO:0000313" key="3">
    <source>
        <dbReference type="Proteomes" id="UP000800200"/>
    </source>
</evidence>
<gene>
    <name evidence="2" type="ORF">K469DRAFT_568900</name>
</gene>
<protein>
    <submittedName>
        <fullName evidence="2">Putative kinesin</fullName>
    </submittedName>
</protein>
<dbReference type="Pfam" id="PF25000">
    <property type="entry name" value="DUF7779"/>
    <property type="match status" value="1"/>
</dbReference>
<organism evidence="2 3">
    <name type="scientific">Zopfia rhizophila CBS 207.26</name>
    <dbReference type="NCBI Taxonomy" id="1314779"/>
    <lineage>
        <taxon>Eukaryota</taxon>
        <taxon>Fungi</taxon>
        <taxon>Dikarya</taxon>
        <taxon>Ascomycota</taxon>
        <taxon>Pezizomycotina</taxon>
        <taxon>Dothideomycetes</taxon>
        <taxon>Dothideomycetes incertae sedis</taxon>
        <taxon>Zopfiaceae</taxon>
        <taxon>Zopfia</taxon>
    </lineage>
</organism>
<dbReference type="Proteomes" id="UP000800200">
    <property type="component" value="Unassembled WGS sequence"/>
</dbReference>
<dbReference type="Pfam" id="PF13374">
    <property type="entry name" value="TPR_10"/>
    <property type="match status" value="2"/>
</dbReference>
<dbReference type="InterPro" id="IPR056681">
    <property type="entry name" value="DUF7779"/>
</dbReference>
<proteinExistence type="predicted"/>
<dbReference type="InterPro" id="IPR053137">
    <property type="entry name" value="NLR-like"/>
</dbReference>
<dbReference type="InterPro" id="IPR019734">
    <property type="entry name" value="TPR_rpt"/>
</dbReference>
<dbReference type="PANTHER" id="PTHR46082:SF6">
    <property type="entry name" value="AAA+ ATPASE DOMAIN-CONTAINING PROTEIN-RELATED"/>
    <property type="match status" value="1"/>
</dbReference>
<dbReference type="Gene3D" id="1.25.40.10">
    <property type="entry name" value="Tetratricopeptide repeat domain"/>
    <property type="match status" value="1"/>
</dbReference>
<feature type="non-terminal residue" evidence="2">
    <location>
        <position position="1"/>
    </location>
</feature>
<dbReference type="SUPFAM" id="SSF48452">
    <property type="entry name" value="TPR-like"/>
    <property type="match status" value="1"/>
</dbReference>
<accession>A0A6A6E8Z8</accession>
<feature type="domain" description="DUF7779" evidence="1">
    <location>
        <begin position="67"/>
        <end position="143"/>
    </location>
</feature>
<sequence length="380" mass="43507">IPLAITHAAAYIKTRAPTITISDYLQLFRESEANQVRLLGKKEWKDLRRDHSIRHAVITTWQISFTQIQKMERSAADLLALMSMFDKQGIPKFLLQNDGNQLDFEDALAPLLSFSFVRAETGKQSFEMHRLVQLSMRTWLKAEKELGKWMKESIRTLIAVFPSGDYETWANCRLLFPHAREAISYVTGSEDDLLNQAKIAFRTGWYLYLRGEYEAAKGVFCMSVEAREKVLGPEHPHTLTSVSNLGLVLERQGKYKEAEAMHQRALEGHEKVLGLEHPDTLTSVNNLGWVLESQGKYEEAEAMHRRVLEGSEKILGPEHPDTLTSVYHLAFLFHRQQKYSAASKLYQRAHTGYIRALGVHHPTTIACFNHYKSIGEEIEH</sequence>
<dbReference type="OrthoDB" id="5986190at2759"/>
<reference evidence="2" key="1">
    <citation type="journal article" date="2020" name="Stud. Mycol.">
        <title>101 Dothideomycetes genomes: a test case for predicting lifestyles and emergence of pathogens.</title>
        <authorList>
            <person name="Haridas S."/>
            <person name="Albert R."/>
            <person name="Binder M."/>
            <person name="Bloem J."/>
            <person name="Labutti K."/>
            <person name="Salamov A."/>
            <person name="Andreopoulos B."/>
            <person name="Baker S."/>
            <person name="Barry K."/>
            <person name="Bills G."/>
            <person name="Bluhm B."/>
            <person name="Cannon C."/>
            <person name="Castanera R."/>
            <person name="Culley D."/>
            <person name="Daum C."/>
            <person name="Ezra D."/>
            <person name="Gonzalez J."/>
            <person name="Henrissat B."/>
            <person name="Kuo A."/>
            <person name="Liang C."/>
            <person name="Lipzen A."/>
            <person name="Lutzoni F."/>
            <person name="Magnuson J."/>
            <person name="Mondo S."/>
            <person name="Nolan M."/>
            <person name="Ohm R."/>
            <person name="Pangilinan J."/>
            <person name="Park H.-J."/>
            <person name="Ramirez L."/>
            <person name="Alfaro M."/>
            <person name="Sun H."/>
            <person name="Tritt A."/>
            <person name="Yoshinaga Y."/>
            <person name="Zwiers L.-H."/>
            <person name="Turgeon B."/>
            <person name="Goodwin S."/>
            <person name="Spatafora J."/>
            <person name="Crous P."/>
            <person name="Grigoriev I."/>
        </authorList>
    </citation>
    <scope>NUCLEOTIDE SEQUENCE</scope>
    <source>
        <strain evidence="2">CBS 207.26</strain>
    </source>
</reference>
<dbReference type="EMBL" id="ML994626">
    <property type="protein sequence ID" value="KAF2187603.1"/>
    <property type="molecule type" value="Genomic_DNA"/>
</dbReference>
<evidence type="ECO:0000259" key="1">
    <source>
        <dbReference type="Pfam" id="PF25000"/>
    </source>
</evidence>
<name>A0A6A6E8Z8_9PEZI</name>
<dbReference type="SMART" id="SM00028">
    <property type="entry name" value="TPR"/>
    <property type="match status" value="3"/>
</dbReference>
<keyword evidence="3" id="KW-1185">Reference proteome</keyword>
<dbReference type="AlphaFoldDB" id="A0A6A6E8Z8"/>
<dbReference type="PANTHER" id="PTHR46082">
    <property type="entry name" value="ATP/GTP-BINDING PROTEIN-RELATED"/>
    <property type="match status" value="1"/>
</dbReference>
<dbReference type="Pfam" id="PF13424">
    <property type="entry name" value="TPR_12"/>
    <property type="match status" value="1"/>
</dbReference>